<accession>A0A2B4R9S1</accession>
<evidence type="ECO:0000313" key="4">
    <source>
        <dbReference type="Proteomes" id="UP000225706"/>
    </source>
</evidence>
<dbReference type="OrthoDB" id="5990349at2759"/>
<feature type="compositionally biased region" description="Basic and acidic residues" evidence="1">
    <location>
        <begin position="230"/>
        <end position="243"/>
    </location>
</feature>
<feature type="compositionally biased region" description="Polar residues" evidence="1">
    <location>
        <begin position="279"/>
        <end position="288"/>
    </location>
</feature>
<feature type="compositionally biased region" description="Polar residues" evidence="1">
    <location>
        <begin position="339"/>
        <end position="354"/>
    </location>
</feature>
<feature type="region of interest" description="Disordered" evidence="1">
    <location>
        <begin position="563"/>
        <end position="587"/>
    </location>
</feature>
<dbReference type="EMBL" id="LSMT01000788">
    <property type="protein sequence ID" value="PFX14381.1"/>
    <property type="molecule type" value="Genomic_DNA"/>
</dbReference>
<keyword evidence="4" id="KW-1185">Reference proteome</keyword>
<organism evidence="3 4">
    <name type="scientific">Stylophora pistillata</name>
    <name type="common">Smooth cauliflower coral</name>
    <dbReference type="NCBI Taxonomy" id="50429"/>
    <lineage>
        <taxon>Eukaryota</taxon>
        <taxon>Metazoa</taxon>
        <taxon>Cnidaria</taxon>
        <taxon>Anthozoa</taxon>
        <taxon>Hexacorallia</taxon>
        <taxon>Scleractinia</taxon>
        <taxon>Astrocoeniina</taxon>
        <taxon>Pocilloporidae</taxon>
        <taxon>Stylophora</taxon>
    </lineage>
</organism>
<dbReference type="Proteomes" id="UP000225706">
    <property type="component" value="Unassembled WGS sequence"/>
</dbReference>
<feature type="region of interest" description="Disordered" evidence="1">
    <location>
        <begin position="1"/>
        <end position="27"/>
    </location>
</feature>
<feature type="region of interest" description="Disordered" evidence="1">
    <location>
        <begin position="381"/>
        <end position="536"/>
    </location>
</feature>
<feature type="compositionally biased region" description="Polar residues" evidence="1">
    <location>
        <begin position="244"/>
        <end position="254"/>
    </location>
</feature>
<comment type="caution">
    <text evidence="3">The sequence shown here is derived from an EMBL/GenBank/DDBJ whole genome shotgun (WGS) entry which is preliminary data.</text>
</comment>
<evidence type="ECO:0000313" key="3">
    <source>
        <dbReference type="EMBL" id="PFX14381.1"/>
    </source>
</evidence>
<feature type="compositionally biased region" description="Basic and acidic residues" evidence="1">
    <location>
        <begin position="459"/>
        <end position="474"/>
    </location>
</feature>
<keyword evidence="2" id="KW-0812">Transmembrane</keyword>
<keyword evidence="2" id="KW-1133">Transmembrane helix</keyword>
<evidence type="ECO:0000256" key="2">
    <source>
        <dbReference type="SAM" id="Phobius"/>
    </source>
</evidence>
<gene>
    <name evidence="3" type="ORF">AWC38_SpisGene21467</name>
</gene>
<feature type="compositionally biased region" description="Basic residues" evidence="1">
    <location>
        <begin position="205"/>
        <end position="220"/>
    </location>
</feature>
<feature type="region of interest" description="Disordered" evidence="1">
    <location>
        <begin position="331"/>
        <end position="354"/>
    </location>
</feature>
<feature type="compositionally biased region" description="Acidic residues" evidence="1">
    <location>
        <begin position="435"/>
        <end position="448"/>
    </location>
</feature>
<feature type="region of interest" description="Disordered" evidence="1">
    <location>
        <begin position="113"/>
        <end position="143"/>
    </location>
</feature>
<keyword evidence="2" id="KW-0472">Membrane</keyword>
<feature type="compositionally biased region" description="Polar residues" evidence="1">
    <location>
        <begin position="513"/>
        <end position="522"/>
    </location>
</feature>
<reference evidence="4" key="1">
    <citation type="journal article" date="2017" name="bioRxiv">
        <title>Comparative analysis of the genomes of Stylophora pistillata and Acropora digitifera provides evidence for extensive differences between species of corals.</title>
        <authorList>
            <person name="Voolstra C.R."/>
            <person name="Li Y."/>
            <person name="Liew Y.J."/>
            <person name="Baumgarten S."/>
            <person name="Zoccola D."/>
            <person name="Flot J.-F."/>
            <person name="Tambutte S."/>
            <person name="Allemand D."/>
            <person name="Aranda M."/>
        </authorList>
    </citation>
    <scope>NUCLEOTIDE SEQUENCE [LARGE SCALE GENOMIC DNA]</scope>
</reference>
<feature type="compositionally biased region" description="Basic and acidic residues" evidence="1">
    <location>
        <begin position="384"/>
        <end position="394"/>
    </location>
</feature>
<proteinExistence type="predicted"/>
<dbReference type="AlphaFoldDB" id="A0A2B4R9S1"/>
<sequence length="736" mass="81067">MIAGEAAPDEGRRAEVPGQRRQRRATVADSPSLYACGKLSLQRTEMNNEMLHQRGCMLSIREKMRVHRIVLLIFAFALLSHGKSLPSTFSEEANVPTALPLASINDGYQGIADDFNDDSSENIGEAPPKRPPIGQEQRKSNADRENGLKELKKEFKHGRLNLKHLHKKLAPLLKTSDLQHTGSNIPVGKQASGSMEKALPTKSRQLPKKSKNLKRNLPKKSKQEQPSLDEEVRPEKIKMDRKSGNSLPSTSLKGTGSFPVFSLKPLQNRLHDSKGDYTKTGQDTSAETSTRDGITESGGPTLTAKLKKSLLRPAKCVGEPNAFGRQNSEKIHAPHVNNPRASLQSDSQLTGTNIPVNKQGFGSIEKALPTLSSLLKKHWPKQNLKRERPSLDKEVDSEEVMDSESGSGKTCSKTSSNVKTLPQLGSAPKPKQEILDGELDPNDVDLESESGVGEASQGESRHFEEPLQDTKSESGEPGNSLPSTSLKGTGSFPVFSLKPLQNRLHDSKGDYTKTGQDTSAETSTRDGITESGGPTLTAKLKKSFNIGKNILRRVENLLKRSKKIKKGKVSTPNDKVRSGETNVGSGEPRHLEAERFIDRDSGTPLVLLPSKEKISARHGPEDPRYSMQSNIAPKPLTIQGSDSRWTGLSLAHRKSNSEIISANKANDKKKEQKEGGLSIIATTFVAAGVFLLLMMISFFVFAWSIRKYYEYLYTSMRNGGCREWQKWQGRAYQRQS</sequence>
<feature type="transmembrane region" description="Helical" evidence="2">
    <location>
        <begin position="677"/>
        <end position="703"/>
    </location>
</feature>
<evidence type="ECO:0000256" key="1">
    <source>
        <dbReference type="SAM" id="MobiDB-lite"/>
    </source>
</evidence>
<feature type="region of interest" description="Disordered" evidence="1">
    <location>
        <begin position="173"/>
        <end position="300"/>
    </location>
</feature>
<name>A0A2B4R9S1_STYPI</name>
<feature type="compositionally biased region" description="Low complexity" evidence="1">
    <location>
        <begin position="403"/>
        <end position="416"/>
    </location>
</feature>
<protein>
    <submittedName>
        <fullName evidence="3">Uncharacterized protein</fullName>
    </submittedName>
</protein>